<proteinExistence type="inferred from homology"/>
<evidence type="ECO:0000313" key="12">
    <source>
        <dbReference type="Proteomes" id="UP000586093"/>
    </source>
</evidence>
<evidence type="ECO:0000256" key="9">
    <source>
        <dbReference type="ARBA" id="ARBA00023136"/>
    </source>
</evidence>
<dbReference type="RefSeq" id="WP_182664454.1">
    <property type="nucleotide sequence ID" value="NZ_JACIVI010000003.1"/>
</dbReference>
<dbReference type="GO" id="GO:0034257">
    <property type="term" value="F:nicotinamide riboside transmembrane transporter activity"/>
    <property type="evidence" value="ECO:0007669"/>
    <property type="project" value="InterPro"/>
</dbReference>
<feature type="transmembrane region" description="Helical" evidence="10">
    <location>
        <begin position="139"/>
        <end position="159"/>
    </location>
</feature>
<keyword evidence="9 10" id="KW-0472">Membrane</keyword>
<evidence type="ECO:0000256" key="8">
    <source>
        <dbReference type="ARBA" id="ARBA00022989"/>
    </source>
</evidence>
<name>A0A839HKY3_9BURK</name>
<evidence type="ECO:0000256" key="6">
    <source>
        <dbReference type="ARBA" id="ARBA00022475"/>
    </source>
</evidence>
<feature type="transmembrane region" description="Helical" evidence="10">
    <location>
        <begin position="74"/>
        <end position="94"/>
    </location>
</feature>
<evidence type="ECO:0000313" key="11">
    <source>
        <dbReference type="EMBL" id="MBB1162506.1"/>
    </source>
</evidence>
<dbReference type="InterPro" id="IPR006419">
    <property type="entry name" value="NMN_transpt_PnuC"/>
</dbReference>
<evidence type="ECO:0000256" key="7">
    <source>
        <dbReference type="ARBA" id="ARBA00022692"/>
    </source>
</evidence>
<evidence type="ECO:0000256" key="10">
    <source>
        <dbReference type="SAM" id="Phobius"/>
    </source>
</evidence>
<evidence type="ECO:0000256" key="5">
    <source>
        <dbReference type="ARBA" id="ARBA00022448"/>
    </source>
</evidence>
<accession>A0A839HKY3</accession>
<evidence type="ECO:0000256" key="1">
    <source>
        <dbReference type="ARBA" id="ARBA00002672"/>
    </source>
</evidence>
<dbReference type="Proteomes" id="UP000586093">
    <property type="component" value="Unassembled WGS sequence"/>
</dbReference>
<gene>
    <name evidence="11" type="ORF">H4F90_10990</name>
</gene>
<feature type="transmembrane region" description="Helical" evidence="10">
    <location>
        <begin position="30"/>
        <end position="46"/>
    </location>
</feature>
<dbReference type="PANTHER" id="PTHR36122:SF2">
    <property type="entry name" value="NICOTINAMIDE RIBOSIDE TRANSPORTER PNUC"/>
    <property type="match status" value="1"/>
</dbReference>
<comment type="caution">
    <text evidence="11">The sequence shown here is derived from an EMBL/GenBank/DDBJ whole genome shotgun (WGS) entry which is preliminary data.</text>
</comment>
<protein>
    <recommendedName>
        <fullName evidence="4">Nicotinamide riboside transporter PnuC</fullName>
    </recommendedName>
</protein>
<dbReference type="GO" id="GO:0005886">
    <property type="term" value="C:plasma membrane"/>
    <property type="evidence" value="ECO:0007669"/>
    <property type="project" value="UniProtKB-SubCell"/>
</dbReference>
<evidence type="ECO:0000256" key="2">
    <source>
        <dbReference type="ARBA" id="ARBA00004651"/>
    </source>
</evidence>
<sequence>MSELAPLPALLAAPIDWLRAETLHGLSSRAELIGALLGLAMVVCNIRVHAAAWPLAILSSALYGLVFWNDRLYGSAALQLLFIVVAGLGWWQWLHGRETDGQALRVRWLTLRQRLAALLALALLWPLLALGLHHGTDSGAAWLDAFVTAGSVVAQVLLVRKRVEHWWGWVAVNAVAIGLFLQQGLLLSAGLYGLFLGMALLGLRAWARQAGARA</sequence>
<evidence type="ECO:0000256" key="3">
    <source>
        <dbReference type="ARBA" id="ARBA00006669"/>
    </source>
</evidence>
<keyword evidence="6" id="KW-1003">Cell membrane</keyword>
<feature type="transmembrane region" description="Helical" evidence="10">
    <location>
        <begin position="189"/>
        <end position="207"/>
    </location>
</feature>
<comment type="subcellular location">
    <subcellularLocation>
        <location evidence="2">Cell membrane</location>
        <topology evidence="2">Multi-pass membrane protein</topology>
    </subcellularLocation>
</comment>
<dbReference type="Pfam" id="PF04973">
    <property type="entry name" value="NMN_transporter"/>
    <property type="match status" value="1"/>
</dbReference>
<organism evidence="11 12">
    <name type="scientific">Aquariibacter albus</name>
    <dbReference type="NCBI Taxonomy" id="2759899"/>
    <lineage>
        <taxon>Bacteria</taxon>
        <taxon>Pseudomonadati</taxon>
        <taxon>Pseudomonadota</taxon>
        <taxon>Betaproteobacteria</taxon>
        <taxon>Burkholderiales</taxon>
        <taxon>Sphaerotilaceae</taxon>
        <taxon>Aquariibacter</taxon>
    </lineage>
</organism>
<feature type="transmembrane region" description="Helical" evidence="10">
    <location>
        <begin position="166"/>
        <end position="183"/>
    </location>
</feature>
<feature type="transmembrane region" description="Helical" evidence="10">
    <location>
        <begin position="115"/>
        <end position="133"/>
    </location>
</feature>
<dbReference type="PANTHER" id="PTHR36122">
    <property type="entry name" value="NICOTINAMIDE RIBOSIDE TRANSPORTER PNUC"/>
    <property type="match status" value="1"/>
</dbReference>
<dbReference type="NCBIfam" id="TIGR01528">
    <property type="entry name" value="NMN_trans_PnuC"/>
    <property type="match status" value="1"/>
</dbReference>
<dbReference type="AlphaFoldDB" id="A0A839HKY3"/>
<keyword evidence="12" id="KW-1185">Reference proteome</keyword>
<comment type="function">
    <text evidence="1">Required for nicotinamide riboside transport across the inner membrane.</text>
</comment>
<keyword evidence="7 10" id="KW-0812">Transmembrane</keyword>
<dbReference type="EMBL" id="JACIVI010000003">
    <property type="protein sequence ID" value="MBB1162506.1"/>
    <property type="molecule type" value="Genomic_DNA"/>
</dbReference>
<reference evidence="11 12" key="1">
    <citation type="submission" date="2020-08" db="EMBL/GenBank/DDBJ databases">
        <title>Aquariorum lacteus gen. nov., sp. nov., a new member of the family Comamonadaceae, isolated from freshwater aquarium.</title>
        <authorList>
            <person name="Chun S.-J."/>
        </authorList>
    </citation>
    <scope>NUCLEOTIDE SEQUENCE [LARGE SCALE GENOMIC DNA]</scope>
    <source>
        <strain evidence="11 12">SJAQ100</strain>
    </source>
</reference>
<keyword evidence="5" id="KW-0813">Transport</keyword>
<evidence type="ECO:0000256" key="4">
    <source>
        <dbReference type="ARBA" id="ARBA00017522"/>
    </source>
</evidence>
<keyword evidence="8 10" id="KW-1133">Transmembrane helix</keyword>
<comment type="similarity">
    <text evidence="3">Belongs to the nicotinamide ribonucleoside (NR) uptake permease (TC 4.B.1) family.</text>
</comment>